<sequence length="242" mass="26724">MTIIGASTYYSATSRHSISDTLKSTSSETSPEFDGCDVENNAKAQVSSDIESTSTAHESLNERLKGLTLNKGSDLPALKPAWERLSDEEYAAYQAMERDFIDMDARALQSEYRKFYDDPNDPRIERYADIVVGGKIVASVDNQGLITASSDTIGKRLAVLSLEDTGLQGPEQAKYTSEKLIKLLGGSISLADTAITQSTFNRIVQLAQAQIDFEGMKADPKYDEINRRYEELAQSDIARSQR</sequence>
<protein>
    <submittedName>
        <fullName evidence="1">Uncharacterized protein</fullName>
    </submittedName>
</protein>
<dbReference type="RefSeq" id="WP_153353932.1">
    <property type="nucleotide sequence ID" value="NZ_JAYKOO010000006.1"/>
</dbReference>
<reference evidence="1 2" key="1">
    <citation type="submission" date="2019-11" db="EMBL/GenBank/DDBJ databases">
        <title>Genome analysis of Rhizobacterium cereale a novel genus and species isolated from maize roots in North Spain.</title>
        <authorList>
            <person name="Menendez E."/>
            <person name="Flores-Felix J.D."/>
            <person name="Ramirez-Bahena M.-H."/>
            <person name="Igual J.M."/>
            <person name="Garcia-Fraile P."/>
            <person name="Peix A."/>
            <person name="Velazquez E."/>
        </authorList>
    </citation>
    <scope>NUCLEOTIDE SEQUENCE [LARGE SCALE GENOMIC DNA]</scope>
    <source>
        <strain evidence="1 2">RZME27</strain>
    </source>
</reference>
<comment type="caution">
    <text evidence="1">The sequence shown here is derived from an EMBL/GenBank/DDBJ whole genome shotgun (WGS) entry which is preliminary data.</text>
</comment>
<keyword evidence="2" id="KW-1185">Reference proteome</keyword>
<dbReference type="Proteomes" id="UP000435138">
    <property type="component" value="Unassembled WGS sequence"/>
</dbReference>
<dbReference type="EMBL" id="WIXI01000041">
    <property type="protein sequence ID" value="MQY46435.1"/>
    <property type="molecule type" value="Genomic_DNA"/>
</dbReference>
<proteinExistence type="predicted"/>
<organism evidence="1 2">
    <name type="scientific">Endobacterium cereale</name>
    <dbReference type="NCBI Taxonomy" id="2663029"/>
    <lineage>
        <taxon>Bacteria</taxon>
        <taxon>Pseudomonadati</taxon>
        <taxon>Pseudomonadota</taxon>
        <taxon>Alphaproteobacteria</taxon>
        <taxon>Hyphomicrobiales</taxon>
        <taxon>Rhizobiaceae</taxon>
        <taxon>Endobacterium</taxon>
    </lineage>
</organism>
<evidence type="ECO:0000313" key="1">
    <source>
        <dbReference type="EMBL" id="MQY46435.1"/>
    </source>
</evidence>
<gene>
    <name evidence="1" type="ORF">GAO09_10300</name>
</gene>
<evidence type="ECO:0000313" key="2">
    <source>
        <dbReference type="Proteomes" id="UP000435138"/>
    </source>
</evidence>
<dbReference type="AlphaFoldDB" id="A0A6A8A5A5"/>
<name>A0A6A8A5A5_9HYPH</name>
<accession>A0A6A8A5A5</accession>